<evidence type="ECO:0000256" key="1">
    <source>
        <dbReference type="SAM" id="MobiDB-lite"/>
    </source>
</evidence>
<dbReference type="EMBL" id="BQNB010012360">
    <property type="protein sequence ID" value="GJT02580.1"/>
    <property type="molecule type" value="Genomic_DNA"/>
</dbReference>
<feature type="compositionally biased region" description="Acidic residues" evidence="1">
    <location>
        <begin position="43"/>
        <end position="57"/>
    </location>
</feature>
<keyword evidence="3" id="KW-1185">Reference proteome</keyword>
<sequence length="151" mass="16895">MQNRCCRIRIPICPYTDPEERKKLESRKAALEKSVKGRYMYTDDSDLDSNDDLDSEADSAQAFGSVEAGDVQQENPYDSYLMADQVNHQRFEMDFEPPFSGSGPVSKKLTVRRHIRSEKESDGISENNPACDLPANNLNSVAGESSTPIVE</sequence>
<evidence type="ECO:0000313" key="2">
    <source>
        <dbReference type="EMBL" id="GJT02580.1"/>
    </source>
</evidence>
<feature type="compositionally biased region" description="Polar residues" evidence="1">
    <location>
        <begin position="136"/>
        <end position="151"/>
    </location>
</feature>
<evidence type="ECO:0000313" key="3">
    <source>
        <dbReference type="Proteomes" id="UP001151760"/>
    </source>
</evidence>
<feature type="region of interest" description="Disordered" evidence="1">
    <location>
        <begin position="94"/>
        <end position="151"/>
    </location>
</feature>
<dbReference type="Proteomes" id="UP001151760">
    <property type="component" value="Unassembled WGS sequence"/>
</dbReference>
<reference evidence="2" key="1">
    <citation type="journal article" date="2022" name="Int. J. Mol. Sci.">
        <title>Draft Genome of Tanacetum Coccineum: Genomic Comparison of Closely Related Tanacetum-Family Plants.</title>
        <authorList>
            <person name="Yamashiro T."/>
            <person name="Shiraishi A."/>
            <person name="Nakayama K."/>
            <person name="Satake H."/>
        </authorList>
    </citation>
    <scope>NUCLEOTIDE SEQUENCE</scope>
</reference>
<accession>A0ABQ5AIW2</accession>
<reference evidence="2" key="2">
    <citation type="submission" date="2022-01" db="EMBL/GenBank/DDBJ databases">
        <authorList>
            <person name="Yamashiro T."/>
            <person name="Shiraishi A."/>
            <person name="Satake H."/>
            <person name="Nakayama K."/>
        </authorList>
    </citation>
    <scope>NUCLEOTIDE SEQUENCE</scope>
</reference>
<feature type="region of interest" description="Disordered" evidence="1">
    <location>
        <begin position="35"/>
        <end position="81"/>
    </location>
</feature>
<organism evidence="2 3">
    <name type="scientific">Tanacetum coccineum</name>
    <dbReference type="NCBI Taxonomy" id="301880"/>
    <lineage>
        <taxon>Eukaryota</taxon>
        <taxon>Viridiplantae</taxon>
        <taxon>Streptophyta</taxon>
        <taxon>Embryophyta</taxon>
        <taxon>Tracheophyta</taxon>
        <taxon>Spermatophyta</taxon>
        <taxon>Magnoliopsida</taxon>
        <taxon>eudicotyledons</taxon>
        <taxon>Gunneridae</taxon>
        <taxon>Pentapetalae</taxon>
        <taxon>asterids</taxon>
        <taxon>campanulids</taxon>
        <taxon>Asterales</taxon>
        <taxon>Asteraceae</taxon>
        <taxon>Asteroideae</taxon>
        <taxon>Anthemideae</taxon>
        <taxon>Anthemidinae</taxon>
        <taxon>Tanacetum</taxon>
    </lineage>
</organism>
<comment type="caution">
    <text evidence="2">The sequence shown here is derived from an EMBL/GenBank/DDBJ whole genome shotgun (WGS) entry which is preliminary data.</text>
</comment>
<gene>
    <name evidence="2" type="ORF">Tco_0823749</name>
</gene>
<proteinExistence type="predicted"/>
<name>A0ABQ5AIW2_9ASTR</name>
<protein>
    <submittedName>
        <fullName evidence="2">Uncharacterized protein</fullName>
    </submittedName>
</protein>